<evidence type="ECO:0000256" key="2">
    <source>
        <dbReference type="SAM" id="SignalP"/>
    </source>
</evidence>
<reference evidence="3 4" key="1">
    <citation type="journal article" date="2012" name="PLoS ONE">
        <title>The purine-utilizing bacterium Clostridium acidurici 9a: a genome-guided metabolic reconsideration.</title>
        <authorList>
            <person name="Hartwich K."/>
            <person name="Poehlein A."/>
            <person name="Daniel R."/>
        </authorList>
    </citation>
    <scope>NUCLEOTIDE SEQUENCE [LARGE SCALE GENOMIC DNA]</scope>
    <source>
        <strain evidence="4">ATCC 7906 / DSM 604 / BCRC 14475 / CIP 104303 / KCTC 5404 / NCIMB 10678 / 9a</strain>
    </source>
</reference>
<keyword evidence="1" id="KW-0472">Membrane</keyword>
<dbReference type="InterPro" id="IPR012507">
    <property type="entry name" value="YibE_F"/>
</dbReference>
<dbReference type="KEGG" id="cad:Curi_c11910"/>
<evidence type="ECO:0000313" key="3">
    <source>
        <dbReference type="EMBL" id="AFS78204.1"/>
    </source>
</evidence>
<dbReference type="OrthoDB" id="5753718at2"/>
<feature type="transmembrane region" description="Helical" evidence="1">
    <location>
        <begin position="310"/>
        <end position="328"/>
    </location>
</feature>
<sequence>MKKLFIFVLTLILSLSSLVFADNPSESTDSQNHELLSAKGKVLKIISDSGDSENNNSELSFRKQIVKIKVLDGTFKDHEFIVENSMSGNLAYDIVLEEGDKVVLSIEDKGENNINVYVSDFVRDTYLFVLVIIFIVSLIAIGGFKGVKSVVTLLITGFIVLYVMLPLILKGYDPLLVTIVCTIFITLITFFIIAGVNMKSVSAIVGTTGGVLFAGFLAYIVGSLVRLTGLSSEEASMLMFIPQEVNFDFRSLLFAGIIIGTLGAVMDVSMSISSAMYELKELSPDTSYKSLVKSGLNIGKDIMGTMSNTLILAYTGSSIPLLLLFMAYNTSLSKILNLDLIATEVVRALVGSIGLVLAIPITALCTGFIIKVRSDK</sequence>
<dbReference type="eggNOG" id="COG5438">
    <property type="taxonomic scope" value="Bacteria"/>
</dbReference>
<dbReference type="HOGENOM" id="CLU_028166_4_0_9"/>
<feature type="transmembrane region" description="Helical" evidence="1">
    <location>
        <begin position="203"/>
        <end position="229"/>
    </location>
</feature>
<keyword evidence="1" id="KW-0812">Transmembrane</keyword>
<organism evidence="3 4">
    <name type="scientific">Gottschalkia acidurici (strain ATCC 7906 / DSM 604 / BCRC 14475 / CIP 104303 / KCTC 5404 / NCIMB 10678 / 9a)</name>
    <name type="common">Clostridium acidurici</name>
    <dbReference type="NCBI Taxonomy" id="1128398"/>
    <lineage>
        <taxon>Bacteria</taxon>
        <taxon>Bacillati</taxon>
        <taxon>Bacillota</taxon>
        <taxon>Tissierellia</taxon>
        <taxon>Tissierellales</taxon>
        <taxon>Gottschalkiaceae</taxon>
        <taxon>Gottschalkia</taxon>
    </lineage>
</organism>
<feature type="transmembrane region" description="Helical" evidence="1">
    <location>
        <begin position="125"/>
        <end position="144"/>
    </location>
</feature>
<dbReference type="AlphaFoldDB" id="K0AY82"/>
<name>K0AY82_GOTA9</name>
<gene>
    <name evidence="3" type="ordered locus">Curi_c11910</name>
</gene>
<feature type="transmembrane region" description="Helical" evidence="1">
    <location>
        <begin position="249"/>
        <end position="270"/>
    </location>
</feature>
<dbReference type="PANTHER" id="PTHR41771:SF1">
    <property type="entry name" value="MEMBRANE PROTEIN"/>
    <property type="match status" value="1"/>
</dbReference>
<dbReference type="PANTHER" id="PTHR41771">
    <property type="entry name" value="MEMBRANE PROTEIN-RELATED"/>
    <property type="match status" value="1"/>
</dbReference>
<protein>
    <submittedName>
        <fullName evidence="3">YibE/F family protein</fullName>
    </submittedName>
</protein>
<dbReference type="EMBL" id="CP003326">
    <property type="protein sequence ID" value="AFS78204.1"/>
    <property type="molecule type" value="Genomic_DNA"/>
</dbReference>
<feature type="transmembrane region" description="Helical" evidence="1">
    <location>
        <begin position="348"/>
        <end position="370"/>
    </location>
</feature>
<evidence type="ECO:0000256" key="1">
    <source>
        <dbReference type="SAM" id="Phobius"/>
    </source>
</evidence>
<keyword evidence="4" id="KW-1185">Reference proteome</keyword>
<proteinExistence type="predicted"/>
<dbReference type="Proteomes" id="UP000006094">
    <property type="component" value="Chromosome"/>
</dbReference>
<keyword evidence="1" id="KW-1133">Transmembrane helix</keyword>
<keyword evidence="2" id="KW-0732">Signal</keyword>
<feature type="signal peptide" evidence="2">
    <location>
        <begin position="1"/>
        <end position="21"/>
    </location>
</feature>
<feature type="transmembrane region" description="Helical" evidence="1">
    <location>
        <begin position="175"/>
        <end position="196"/>
    </location>
</feature>
<dbReference type="RefSeq" id="WP_014967341.1">
    <property type="nucleotide sequence ID" value="NC_018664.1"/>
</dbReference>
<dbReference type="PATRIC" id="fig|1128398.3.peg.1204"/>
<evidence type="ECO:0000313" key="4">
    <source>
        <dbReference type="Proteomes" id="UP000006094"/>
    </source>
</evidence>
<feature type="chain" id="PRO_5003829018" evidence="2">
    <location>
        <begin position="22"/>
        <end position="376"/>
    </location>
</feature>
<dbReference type="Pfam" id="PF07907">
    <property type="entry name" value="YibE_F"/>
    <property type="match status" value="1"/>
</dbReference>
<feature type="transmembrane region" description="Helical" evidence="1">
    <location>
        <begin position="151"/>
        <end position="169"/>
    </location>
</feature>
<dbReference type="STRING" id="1128398.Curi_c11910"/>
<accession>K0AY82</accession>